<feature type="coiled-coil region" evidence="1">
    <location>
        <begin position="190"/>
        <end position="217"/>
    </location>
</feature>
<evidence type="ECO:0000313" key="3">
    <source>
        <dbReference type="Proteomes" id="UP000265703"/>
    </source>
</evidence>
<protein>
    <recommendedName>
        <fullName evidence="4">J domain-containing protein</fullName>
    </recommendedName>
</protein>
<organism evidence="2 3">
    <name type="scientific">Glomus cerebriforme</name>
    <dbReference type="NCBI Taxonomy" id="658196"/>
    <lineage>
        <taxon>Eukaryota</taxon>
        <taxon>Fungi</taxon>
        <taxon>Fungi incertae sedis</taxon>
        <taxon>Mucoromycota</taxon>
        <taxon>Glomeromycotina</taxon>
        <taxon>Glomeromycetes</taxon>
        <taxon>Glomerales</taxon>
        <taxon>Glomeraceae</taxon>
        <taxon>Glomus</taxon>
    </lineage>
</organism>
<dbReference type="OrthoDB" id="1658288at2759"/>
<accession>A0A397SS57</accession>
<proteinExistence type="predicted"/>
<dbReference type="Proteomes" id="UP000265703">
    <property type="component" value="Unassembled WGS sequence"/>
</dbReference>
<dbReference type="EMBL" id="QKYT01000259">
    <property type="protein sequence ID" value="RIA88532.1"/>
    <property type="molecule type" value="Genomic_DNA"/>
</dbReference>
<evidence type="ECO:0008006" key="4">
    <source>
        <dbReference type="Google" id="ProtNLM"/>
    </source>
</evidence>
<keyword evidence="3" id="KW-1185">Reference proteome</keyword>
<evidence type="ECO:0000256" key="1">
    <source>
        <dbReference type="SAM" id="Coils"/>
    </source>
</evidence>
<comment type="caution">
    <text evidence="2">The sequence shown here is derived from an EMBL/GenBank/DDBJ whole genome shotgun (WGS) entry which is preliminary data.</text>
</comment>
<evidence type="ECO:0000313" key="2">
    <source>
        <dbReference type="EMBL" id="RIA88532.1"/>
    </source>
</evidence>
<dbReference type="AlphaFoldDB" id="A0A397SS57"/>
<keyword evidence="1" id="KW-0175">Coiled coil</keyword>
<dbReference type="STRING" id="658196.A0A397SS57"/>
<name>A0A397SS57_9GLOM</name>
<reference evidence="2 3" key="1">
    <citation type="submission" date="2018-06" db="EMBL/GenBank/DDBJ databases">
        <title>Comparative genomics reveals the genomic features of Rhizophagus irregularis, R. cerebriforme, R. diaphanum and Gigaspora rosea, and their symbiotic lifestyle signature.</title>
        <authorList>
            <person name="Morin E."/>
            <person name="San Clemente H."/>
            <person name="Chen E.C.H."/>
            <person name="De La Providencia I."/>
            <person name="Hainaut M."/>
            <person name="Kuo A."/>
            <person name="Kohler A."/>
            <person name="Murat C."/>
            <person name="Tang N."/>
            <person name="Roy S."/>
            <person name="Loubradou J."/>
            <person name="Henrissat B."/>
            <person name="Grigoriev I.V."/>
            <person name="Corradi N."/>
            <person name="Roux C."/>
            <person name="Martin F.M."/>
        </authorList>
    </citation>
    <scope>NUCLEOTIDE SEQUENCE [LARGE SCALE GENOMIC DNA]</scope>
    <source>
        <strain evidence="2 3">DAOM 227022</strain>
    </source>
</reference>
<gene>
    <name evidence="2" type="ORF">C1645_852479</name>
</gene>
<sequence>MITQIEFFFSETKNLIESQLQDNIQNKDEIKKKFRDGKKLIDELEEDDVEQYRIFKYKYHTTYAIYLKTVGEVDNATKQQNLANEYEKYTKKPEGDNYKTDSILFKNATLDVAQDFNPEEKFVLDDVEEQLGRIQNILGDNIIETIKQIFKQFNEMPKTFKMYQQITEYGAILHKTIDSLIIEGLESSQNSEANEINEQLEQNKNNHELLVDSLNCLKLLTDEATYSKRIDFIQYVLNSSNKKEILFSNILFTEEGINKHSRKLYLYFHPDKTNNPNTPNFLKGEHKTKGQWEKLKLLKKDDIKESSSKELENFSLEKGELAYQEYRAACKIADKSEQLKKQVKLRGNMSLCYYAINKFLEAQLYALSAIQLLFKNSHKVTKQDLIEAKNIFDKVKSGNTTEKTPKLNTEINLSNNSDNALALVKIIDQKISVLEKKRIESSVRKDMKIFFTSFLFLRKDIFKEQIIRKKLNKIMIDALNEYDKGNYQEFLDHLSEKFDEKGTRLFKLKELDDDIDPIHIMDKLLRHGFRSDAIAYLLNLLGEVLNSEKIEIEGKTPNELKELAKKIIRGVLHKKLRKNAKELDDRFNKNCLKTKKHMNDAQYMPFQSSLEEMCNTARINLTIFDVLNGGEEEFERAIKTIKEIRDSINRHFQFINTAKSRLEALEDFLWVISGDVPPGESSEL</sequence>